<evidence type="ECO:0000313" key="2">
    <source>
        <dbReference type="EMBL" id="STO24772.1"/>
    </source>
</evidence>
<reference evidence="2 4" key="2">
    <citation type="submission" date="2018-06" db="EMBL/GenBank/DDBJ databases">
        <authorList>
            <consortium name="Pathogen Informatics"/>
            <person name="Doyle S."/>
        </authorList>
    </citation>
    <scope>NUCLEOTIDE SEQUENCE [LARGE SCALE GENOMIC DNA]</scope>
    <source>
        <strain evidence="2 4">NCTC11401</strain>
    </source>
</reference>
<dbReference type="Proteomes" id="UP000254374">
    <property type="component" value="Unassembled WGS sequence"/>
</dbReference>
<evidence type="ECO:0000313" key="3">
    <source>
        <dbReference type="Proteomes" id="UP000186808"/>
    </source>
</evidence>
<proteinExistence type="predicted"/>
<reference evidence="1 3" key="1">
    <citation type="submission" date="2017-01" db="EMBL/GenBank/DDBJ databases">
        <authorList>
            <person name="Varghese N."/>
            <person name="Submissions S."/>
        </authorList>
    </citation>
    <scope>NUCLEOTIDE SEQUENCE [LARGE SCALE GENOMIC DNA]</scope>
    <source>
        <strain evidence="1 3">ATCC 33342</strain>
    </source>
</reference>
<name>A0A377GKB5_9GAMM</name>
<gene>
    <name evidence="2" type="ORF">NCTC11401_01590</name>
    <name evidence="1" type="ORF">SAMN05421777_104170</name>
</gene>
<dbReference type="STRING" id="464.Lgor_3288"/>
<evidence type="ECO:0000313" key="1">
    <source>
        <dbReference type="EMBL" id="SIQ94044.1"/>
    </source>
</evidence>
<dbReference type="AlphaFoldDB" id="A0A377GKB5"/>
<accession>A0A377GKB5</accession>
<dbReference type="RefSeq" id="WP_058469590.1">
    <property type="nucleotide sequence ID" value="NZ_CAAAIV010000052.1"/>
</dbReference>
<dbReference type="OrthoDB" id="307920at2"/>
<keyword evidence="3" id="KW-1185">Reference proteome</keyword>
<dbReference type="EMBL" id="FTNL01000004">
    <property type="protein sequence ID" value="SIQ94044.1"/>
    <property type="molecule type" value="Genomic_DNA"/>
</dbReference>
<sequence length="385" mass="44047">MPVFESYLSYQPEKYLNLSQDQITQAALEEKKDQRFIRNLLRLRLHLFSCDQTKDCEILWQHVDKAVERFKNGEGLESVSAELRTIPTSLSKLDFEPLKSFINEVKQDNLDPFNLPLSETKQSLMSAMEDDFKQQMQMLESQFRLKGSMNDSLARLFYELHRDQTILDDDKDIILDPLGQCNKKLELLEQFKKDNPTLTNHNYLDPVQKMLEAHKNNLQAVFAIGFFSTGAYKDTNRIQKSPADLTKEVDKRISSAALQGILNNYLTSRSQEHEEKHQAGSCVTKQYRHKLSTLMQHSYDDKKKAVIALIDALSGKGTGNLSEHLSTLRNGDLGKELRSFIKAGHADVLFEHGQKPRTVSDFVKALHSQALEKGLDYATGRHSIN</sequence>
<dbReference type="Proteomes" id="UP000186808">
    <property type="component" value="Unassembled WGS sequence"/>
</dbReference>
<dbReference type="EMBL" id="UGGV01000001">
    <property type="protein sequence ID" value="STO24772.1"/>
    <property type="molecule type" value="Genomic_DNA"/>
</dbReference>
<organism evidence="2 4">
    <name type="scientific">Fluoribacter gormanii</name>
    <dbReference type="NCBI Taxonomy" id="464"/>
    <lineage>
        <taxon>Bacteria</taxon>
        <taxon>Pseudomonadati</taxon>
        <taxon>Pseudomonadota</taxon>
        <taxon>Gammaproteobacteria</taxon>
        <taxon>Legionellales</taxon>
        <taxon>Legionellaceae</taxon>
        <taxon>Fluoribacter</taxon>
    </lineage>
</organism>
<protein>
    <submittedName>
        <fullName evidence="2">Uncharacterized protein</fullName>
    </submittedName>
</protein>
<evidence type="ECO:0000313" key="4">
    <source>
        <dbReference type="Proteomes" id="UP000254374"/>
    </source>
</evidence>